<sequence>MWNDSALQGIIDGQCTSVVRRHLGHPAPTIFASTGLLTTCLEQLNKRILCILPRRKKTSY</sequence>
<proteinExistence type="predicted"/>
<accession>E6QCS2</accession>
<name>E6QCS2_9ZZZZ</name>
<dbReference type="EMBL" id="CABP01000092">
    <property type="protein sequence ID" value="CBI04998.1"/>
    <property type="molecule type" value="Genomic_DNA"/>
</dbReference>
<reference evidence="1" key="1">
    <citation type="submission" date="2009-10" db="EMBL/GenBank/DDBJ databases">
        <title>Diversity of trophic interactions inside an arsenic-rich microbial ecosystem.</title>
        <authorList>
            <person name="Bertin P.N."/>
            <person name="Heinrich-Salmeron A."/>
            <person name="Pelletier E."/>
            <person name="Goulhen-Chollet F."/>
            <person name="Arsene-Ploetze F."/>
            <person name="Gallien S."/>
            <person name="Calteau A."/>
            <person name="Vallenet D."/>
            <person name="Casiot C."/>
            <person name="Chane-Woon-Ming B."/>
            <person name="Giloteaux L."/>
            <person name="Barakat M."/>
            <person name="Bonnefoy V."/>
            <person name="Bruneel O."/>
            <person name="Chandler M."/>
            <person name="Cleiss J."/>
            <person name="Duran R."/>
            <person name="Elbaz-Poulichet F."/>
            <person name="Fonknechten N."/>
            <person name="Lauga B."/>
            <person name="Mornico D."/>
            <person name="Ortet P."/>
            <person name="Schaeffer C."/>
            <person name="Siguier P."/>
            <person name="Alexander Thil Smith A."/>
            <person name="Van Dorsselaer A."/>
            <person name="Weissenbach J."/>
            <person name="Medigue C."/>
            <person name="Le Paslier D."/>
        </authorList>
    </citation>
    <scope>NUCLEOTIDE SEQUENCE</scope>
</reference>
<evidence type="ECO:0000313" key="1">
    <source>
        <dbReference type="EMBL" id="CBI04998.1"/>
    </source>
</evidence>
<comment type="caution">
    <text evidence="1">The sequence shown here is derived from an EMBL/GenBank/DDBJ whole genome shotgun (WGS) entry which is preliminary data.</text>
</comment>
<organism evidence="1">
    <name type="scientific">mine drainage metagenome</name>
    <dbReference type="NCBI Taxonomy" id="410659"/>
    <lineage>
        <taxon>unclassified sequences</taxon>
        <taxon>metagenomes</taxon>
        <taxon>ecological metagenomes</taxon>
    </lineage>
</organism>
<dbReference type="AlphaFoldDB" id="E6QCS2"/>
<protein>
    <submittedName>
        <fullName evidence="1">Uncharacterized protein</fullName>
    </submittedName>
</protein>
<gene>
    <name evidence="1" type="ORF">CARN5_1499</name>
</gene>